<evidence type="ECO:0000313" key="4">
    <source>
        <dbReference type="Proteomes" id="UP001139887"/>
    </source>
</evidence>
<comment type="caution">
    <text evidence="3">The sequence shown here is derived from an EMBL/GenBank/DDBJ whole genome shotgun (WGS) entry which is preliminary data.</text>
</comment>
<dbReference type="GO" id="GO:0030687">
    <property type="term" value="C:preribosome, large subunit precursor"/>
    <property type="evidence" value="ECO:0007669"/>
    <property type="project" value="TreeGrafter"/>
</dbReference>
<dbReference type="AlphaFoldDB" id="A0A9W8I4P0"/>
<dbReference type="PANTHER" id="PTHR12661:SF5">
    <property type="entry name" value="SUPPRESSOR OF SWI4 1 HOMOLOG"/>
    <property type="match status" value="1"/>
</dbReference>
<dbReference type="GO" id="GO:0000027">
    <property type="term" value="P:ribosomal large subunit assembly"/>
    <property type="evidence" value="ECO:0007669"/>
    <property type="project" value="TreeGrafter"/>
</dbReference>
<reference evidence="3" key="1">
    <citation type="submission" date="2022-07" db="EMBL/GenBank/DDBJ databases">
        <title>Phylogenomic reconstructions and comparative analyses of Kickxellomycotina fungi.</title>
        <authorList>
            <person name="Reynolds N.K."/>
            <person name="Stajich J.E."/>
            <person name="Barry K."/>
            <person name="Grigoriev I.V."/>
            <person name="Crous P."/>
            <person name="Smith M.E."/>
        </authorList>
    </citation>
    <scope>NUCLEOTIDE SEQUENCE</scope>
    <source>
        <strain evidence="3">NRRL 1566</strain>
    </source>
</reference>
<name>A0A9W8I4P0_9FUNG</name>
<dbReference type="EMBL" id="JANBUW010001016">
    <property type="protein sequence ID" value="KAJ2844664.1"/>
    <property type="molecule type" value="Genomic_DNA"/>
</dbReference>
<dbReference type="GO" id="GO:0019843">
    <property type="term" value="F:rRNA binding"/>
    <property type="evidence" value="ECO:0007669"/>
    <property type="project" value="InterPro"/>
</dbReference>
<evidence type="ECO:0000313" key="3">
    <source>
        <dbReference type="EMBL" id="KAJ2844664.1"/>
    </source>
</evidence>
<evidence type="ECO:0000259" key="2">
    <source>
        <dbReference type="PROSITE" id="PS50833"/>
    </source>
</evidence>
<sequence>MGHGRRKKRTHLVPADDDQVPRSLVVKSGHVGRTVAALVQNVRQVMEPYTAVRLRERPSNKIKDYQAVSNQLGLTHLLLFSQTTSTNLRIARFPRGPTLYFRVEKYSLAKEQTFLTPPLVLLNNFGQGNEFKLMTAMLQNMFPAINPSTMPVARRVVLFNYQEDTGIIDFRHYAIKVKPAGVTKGVKRVKGLPSLGKYDDISEYVLQEAVESDAEDHHEQQAVRLVELGPRMDLRLVKIEDGLCGGKVLYHNHIHKSPEEIALQDKQHQQSIRSSDDDDDDDDDDSEMESSSDGAQAQPAKRSKSK</sequence>
<proteinExistence type="predicted"/>
<dbReference type="PROSITE" id="PS50833">
    <property type="entry name" value="BRIX"/>
    <property type="match status" value="1"/>
</dbReference>
<organism evidence="3 4">
    <name type="scientific">Coemansia brasiliensis</name>
    <dbReference type="NCBI Taxonomy" id="2650707"/>
    <lineage>
        <taxon>Eukaryota</taxon>
        <taxon>Fungi</taxon>
        <taxon>Fungi incertae sedis</taxon>
        <taxon>Zoopagomycota</taxon>
        <taxon>Kickxellomycotina</taxon>
        <taxon>Kickxellomycetes</taxon>
        <taxon>Kickxellales</taxon>
        <taxon>Kickxellaceae</taxon>
        <taxon>Coemansia</taxon>
    </lineage>
</organism>
<dbReference type="PANTHER" id="PTHR12661">
    <property type="entry name" value="PETER PAN-RELATED"/>
    <property type="match status" value="1"/>
</dbReference>
<dbReference type="SUPFAM" id="SSF52954">
    <property type="entry name" value="Class II aaRS ABD-related"/>
    <property type="match status" value="1"/>
</dbReference>
<dbReference type="Pfam" id="PF04427">
    <property type="entry name" value="Brix"/>
    <property type="match status" value="1"/>
</dbReference>
<dbReference type="Proteomes" id="UP001139887">
    <property type="component" value="Unassembled WGS sequence"/>
</dbReference>
<protein>
    <submittedName>
        <fullName evidence="3">rRNA-binding ribosome biosynthesis protein</fullName>
    </submittedName>
</protein>
<dbReference type="OrthoDB" id="10261452at2759"/>
<accession>A0A9W8I4P0</accession>
<gene>
    <name evidence="3" type="primary">SSF1_2</name>
    <name evidence="3" type="ORF">IWW36_005092</name>
</gene>
<dbReference type="InterPro" id="IPR045112">
    <property type="entry name" value="PPAN-like"/>
</dbReference>
<evidence type="ECO:0000256" key="1">
    <source>
        <dbReference type="SAM" id="MobiDB-lite"/>
    </source>
</evidence>
<dbReference type="SMART" id="SM00879">
    <property type="entry name" value="Brix"/>
    <property type="match status" value="1"/>
</dbReference>
<keyword evidence="4" id="KW-1185">Reference proteome</keyword>
<dbReference type="GO" id="GO:0006364">
    <property type="term" value="P:rRNA processing"/>
    <property type="evidence" value="ECO:0007669"/>
    <property type="project" value="InterPro"/>
</dbReference>
<feature type="compositionally biased region" description="Acidic residues" evidence="1">
    <location>
        <begin position="276"/>
        <end position="290"/>
    </location>
</feature>
<feature type="domain" description="Brix" evidence="2">
    <location>
        <begin position="21"/>
        <end position="245"/>
    </location>
</feature>
<dbReference type="InterPro" id="IPR007109">
    <property type="entry name" value="Brix"/>
</dbReference>
<feature type="region of interest" description="Disordered" evidence="1">
    <location>
        <begin position="262"/>
        <end position="306"/>
    </location>
</feature>